<evidence type="ECO:0000313" key="3">
    <source>
        <dbReference type="EMBL" id="QEM11744.1"/>
    </source>
</evidence>
<sequence>MKNITQRMTFVISIIGSLLFNTQVFAQQVFTITGQLGANKQGKIFLQYKNNSRNYFDSSAVTNGKFAFQGEIIDPQYATLMLNPPHNAEEAKRGFDSHDIFLEAGKITVKSDSTLKAASVDGGPGQKELNKYFVNITPILNRYQVVRVKLSELRESKESPEYKQYETEYKDINLKVRAMDSTYAAQNRDSYFGFFLWSKYFRKPDDNTLADLNRFSKRIRETQSAKLVANKVETAKRLAPGKPAPDFTLADSSGKQVALSSFKGKNVMLLFWFSNFMGFDQFAFNIGRINRRLHDKNFIMVSVYYNYDKRQHGTEDWKQVISSEFINTVNLEDAEGINGAKLSPTAKAYGILPSGVLPLGLLIGPDGNIIENRINLFDAQVALSLEKKLK</sequence>
<dbReference type="OrthoDB" id="633771at2"/>
<reference evidence="3" key="1">
    <citation type="submission" date="2019-08" db="EMBL/GenBank/DDBJ databases">
        <title>Comparative genome analysis confer to the adaptation heavy metal polluted environment.</title>
        <authorList>
            <person name="Li Y."/>
        </authorList>
    </citation>
    <scope>NUCLEOTIDE SEQUENCE [LARGE SCALE GENOMIC DNA]</scope>
    <source>
        <strain evidence="3">P1</strain>
    </source>
</reference>
<dbReference type="KEGG" id="mrub:DEO27_017500"/>
<protein>
    <submittedName>
        <fullName evidence="3">DUF4369 domain-containing protein</fullName>
    </submittedName>
</protein>
<dbReference type="PANTHER" id="PTHR42852">
    <property type="entry name" value="THIOL:DISULFIDE INTERCHANGE PROTEIN DSBE"/>
    <property type="match status" value="1"/>
</dbReference>
<dbReference type="Proteomes" id="UP000251402">
    <property type="component" value="Chromosome"/>
</dbReference>
<dbReference type="PANTHER" id="PTHR42852:SF13">
    <property type="entry name" value="PROTEIN DIPZ"/>
    <property type="match status" value="1"/>
</dbReference>
<name>A0A5C1I1L9_9SPHI</name>
<dbReference type="GO" id="GO:0016491">
    <property type="term" value="F:oxidoreductase activity"/>
    <property type="evidence" value="ECO:0007669"/>
    <property type="project" value="InterPro"/>
</dbReference>
<accession>A0A5C1I1L9</accession>
<feature type="domain" description="Thioredoxin" evidence="2">
    <location>
        <begin position="238"/>
        <end position="390"/>
    </location>
</feature>
<dbReference type="InterPro" id="IPR013740">
    <property type="entry name" value="Redoxin"/>
</dbReference>
<keyword evidence="4" id="KW-1185">Reference proteome</keyword>
<dbReference type="InterPro" id="IPR036249">
    <property type="entry name" value="Thioredoxin-like_sf"/>
</dbReference>
<dbReference type="SUPFAM" id="SSF52833">
    <property type="entry name" value="Thioredoxin-like"/>
    <property type="match status" value="1"/>
</dbReference>
<dbReference type="InterPro" id="IPR050553">
    <property type="entry name" value="Thioredoxin_ResA/DsbE_sf"/>
</dbReference>
<dbReference type="Gene3D" id="3.40.30.10">
    <property type="entry name" value="Glutaredoxin"/>
    <property type="match status" value="1"/>
</dbReference>
<dbReference type="InterPro" id="IPR013766">
    <property type="entry name" value="Thioredoxin_domain"/>
</dbReference>
<dbReference type="InterPro" id="IPR025380">
    <property type="entry name" value="DUF4369"/>
</dbReference>
<dbReference type="PROSITE" id="PS51352">
    <property type="entry name" value="THIOREDOXIN_2"/>
    <property type="match status" value="1"/>
</dbReference>
<feature type="chain" id="PRO_5022999375" evidence="1">
    <location>
        <begin position="27"/>
        <end position="390"/>
    </location>
</feature>
<keyword evidence="1" id="KW-0732">Signal</keyword>
<dbReference type="Pfam" id="PF14289">
    <property type="entry name" value="DUF4369"/>
    <property type="match status" value="1"/>
</dbReference>
<evidence type="ECO:0000313" key="4">
    <source>
        <dbReference type="Proteomes" id="UP000251402"/>
    </source>
</evidence>
<dbReference type="AlphaFoldDB" id="A0A5C1I1L9"/>
<evidence type="ECO:0000259" key="2">
    <source>
        <dbReference type="PROSITE" id="PS51352"/>
    </source>
</evidence>
<organism evidence="3 4">
    <name type="scientific">Mucilaginibacter rubeus</name>
    <dbReference type="NCBI Taxonomy" id="2027860"/>
    <lineage>
        <taxon>Bacteria</taxon>
        <taxon>Pseudomonadati</taxon>
        <taxon>Bacteroidota</taxon>
        <taxon>Sphingobacteriia</taxon>
        <taxon>Sphingobacteriales</taxon>
        <taxon>Sphingobacteriaceae</taxon>
        <taxon>Mucilaginibacter</taxon>
    </lineage>
</organism>
<dbReference type="RefSeq" id="WP_112567568.1">
    <property type="nucleotide sequence ID" value="NZ_CP043450.1"/>
</dbReference>
<evidence type="ECO:0000256" key="1">
    <source>
        <dbReference type="SAM" id="SignalP"/>
    </source>
</evidence>
<dbReference type="Pfam" id="PF08534">
    <property type="entry name" value="Redoxin"/>
    <property type="match status" value="1"/>
</dbReference>
<gene>
    <name evidence="3" type="ORF">DEO27_017500</name>
</gene>
<feature type="signal peptide" evidence="1">
    <location>
        <begin position="1"/>
        <end position="26"/>
    </location>
</feature>
<dbReference type="EMBL" id="CP043450">
    <property type="protein sequence ID" value="QEM11744.1"/>
    <property type="molecule type" value="Genomic_DNA"/>
</dbReference>
<proteinExistence type="predicted"/>